<feature type="transmembrane region" description="Helical" evidence="3">
    <location>
        <begin position="7"/>
        <end position="24"/>
    </location>
</feature>
<gene>
    <name evidence="5" type="ORF">KHA93_21980</name>
</gene>
<keyword evidence="6" id="KW-1185">Reference proteome</keyword>
<organism evidence="5 6">
    <name type="scientific">Lederbergia citrisecunda</name>
    <dbReference type="NCBI Taxonomy" id="2833583"/>
    <lineage>
        <taxon>Bacteria</taxon>
        <taxon>Bacillati</taxon>
        <taxon>Bacillota</taxon>
        <taxon>Bacilli</taxon>
        <taxon>Bacillales</taxon>
        <taxon>Bacillaceae</taxon>
        <taxon>Lederbergia</taxon>
    </lineage>
</organism>
<dbReference type="PANTHER" id="PTHR31302">
    <property type="entry name" value="TRANSMEMBRANE PROTEIN WITH METALLOPHOSPHOESTERASE DOMAIN-RELATED"/>
    <property type="match status" value="1"/>
</dbReference>
<dbReference type="GO" id="GO:0046872">
    <property type="term" value="F:metal ion binding"/>
    <property type="evidence" value="ECO:0007669"/>
    <property type="project" value="UniProtKB-KW"/>
</dbReference>
<feature type="domain" description="Calcineurin-like phosphoesterase" evidence="4">
    <location>
        <begin position="49"/>
        <end position="217"/>
    </location>
</feature>
<accession>A0A942TRA1</accession>
<dbReference type="SUPFAM" id="SSF56300">
    <property type="entry name" value="Metallo-dependent phosphatases"/>
    <property type="match status" value="1"/>
</dbReference>
<comment type="caution">
    <text evidence="5">The sequence shown here is derived from an EMBL/GenBank/DDBJ whole genome shotgun (WGS) entry which is preliminary data.</text>
</comment>
<dbReference type="EMBL" id="JAGYPJ010000001">
    <property type="protein sequence ID" value="MBS4202285.1"/>
    <property type="molecule type" value="Genomic_DNA"/>
</dbReference>
<name>A0A942TRA1_9BACI</name>
<evidence type="ECO:0000259" key="4">
    <source>
        <dbReference type="Pfam" id="PF00149"/>
    </source>
</evidence>
<dbReference type="CDD" id="cd07385">
    <property type="entry name" value="MPP_YkuE_C"/>
    <property type="match status" value="1"/>
</dbReference>
<keyword evidence="3" id="KW-0472">Membrane</keyword>
<dbReference type="Pfam" id="PF00149">
    <property type="entry name" value="Metallophos"/>
    <property type="match status" value="1"/>
</dbReference>
<dbReference type="GO" id="GO:0008758">
    <property type="term" value="F:UDP-2,3-diacylglucosamine hydrolase activity"/>
    <property type="evidence" value="ECO:0007669"/>
    <property type="project" value="TreeGrafter"/>
</dbReference>
<protein>
    <submittedName>
        <fullName evidence="5">Metallophosphoesterase</fullName>
    </submittedName>
</protein>
<keyword evidence="2" id="KW-0378">Hydrolase</keyword>
<dbReference type="AlphaFoldDB" id="A0A942TRA1"/>
<dbReference type="RefSeq" id="WP_213112673.1">
    <property type="nucleotide sequence ID" value="NZ_JAGYPJ010000001.1"/>
</dbReference>
<dbReference type="Proteomes" id="UP000682713">
    <property type="component" value="Unassembled WGS sequence"/>
</dbReference>
<proteinExistence type="predicted"/>
<evidence type="ECO:0000256" key="2">
    <source>
        <dbReference type="ARBA" id="ARBA00022801"/>
    </source>
</evidence>
<dbReference type="InterPro" id="IPR004843">
    <property type="entry name" value="Calcineurin-like_PHP"/>
</dbReference>
<dbReference type="InterPro" id="IPR051158">
    <property type="entry name" value="Metallophosphoesterase_sf"/>
</dbReference>
<dbReference type="GO" id="GO:0016020">
    <property type="term" value="C:membrane"/>
    <property type="evidence" value="ECO:0007669"/>
    <property type="project" value="GOC"/>
</dbReference>
<evidence type="ECO:0000256" key="3">
    <source>
        <dbReference type="SAM" id="Phobius"/>
    </source>
</evidence>
<keyword evidence="3" id="KW-1133">Transmembrane helix</keyword>
<keyword evidence="3" id="KW-0812">Transmembrane</keyword>
<reference evidence="5 6" key="1">
    <citation type="submission" date="2021-05" db="EMBL/GenBank/DDBJ databases">
        <title>Novel Bacillus species.</title>
        <authorList>
            <person name="Liu G."/>
        </authorList>
    </citation>
    <scope>NUCLEOTIDE SEQUENCE [LARGE SCALE GENOMIC DNA]</scope>
    <source>
        <strain evidence="5 6">FJAT-49732</strain>
    </source>
</reference>
<dbReference type="InterPro" id="IPR029052">
    <property type="entry name" value="Metallo-depent_PP-like"/>
</dbReference>
<keyword evidence="1" id="KW-0479">Metal-binding</keyword>
<dbReference type="Gene3D" id="3.60.21.10">
    <property type="match status" value="1"/>
</dbReference>
<sequence length="281" mass="31789">MKRLLRILLKLILFIAFVWAFLYINNNWLQISEYEVQSERIPKAFDGVRIVQISDLHDATFGENQSRLVKKVQTMNPDFVFLTGDFIDSNRYDLQNSLDFVEQIIPFTQVFYVTGNHEVAVNKINEITQALKDLGVHVLMDESSVIEKAGESLIIAGVQDPLINAIYPPEEVIAESLDEAISRRSDSFKLLLSHRPEVFDVYVEKEIDVVFTGHAHGGQVRIPGVGGLIAPGQGWFPKYTSGMHEQGKTKMVVSRGLGNSLIPYRIFNRPEIVLLTLKSSR</sequence>
<evidence type="ECO:0000313" key="5">
    <source>
        <dbReference type="EMBL" id="MBS4202285.1"/>
    </source>
</evidence>
<dbReference type="PANTHER" id="PTHR31302:SF31">
    <property type="entry name" value="PHOSPHODIESTERASE YAEI"/>
    <property type="match status" value="1"/>
</dbReference>
<evidence type="ECO:0000256" key="1">
    <source>
        <dbReference type="ARBA" id="ARBA00022723"/>
    </source>
</evidence>
<evidence type="ECO:0000313" key="6">
    <source>
        <dbReference type="Proteomes" id="UP000682713"/>
    </source>
</evidence>
<dbReference type="GO" id="GO:0009245">
    <property type="term" value="P:lipid A biosynthetic process"/>
    <property type="evidence" value="ECO:0007669"/>
    <property type="project" value="TreeGrafter"/>
</dbReference>